<dbReference type="Proteomes" id="UP000243297">
    <property type="component" value="Unassembled WGS sequence"/>
</dbReference>
<evidence type="ECO:0000259" key="1">
    <source>
        <dbReference type="Pfam" id="PF03358"/>
    </source>
</evidence>
<sequence length="230" mass="26754">MKVVMINGQNHKGSTYHIGKILCEKITQENEITEFFLPKDLNHFCTGCLACIQDESKCPFYNQKKVIMDAMEEAEILILTTPTYCMAPSAPMKAFIDLFYQYWIPHRPRKSMFLKKAIVVSTAAGAGMSKAIEPVKRTLKYWGVPNVYTYALGIQAGNWEEVSEKNKIKIEKDMKRLSEKVKDSKVKQPSLYIKFMFNLMVKAKQKEDYFSDESKHWKEQGWLDSKKPWR</sequence>
<dbReference type="PANTHER" id="PTHR43741:SF4">
    <property type="entry name" value="FMN-DEPENDENT NADH:QUINONE OXIDOREDUCTASE"/>
    <property type="match status" value="1"/>
</dbReference>
<name>A0A1T4N4M7_9FIRM</name>
<protein>
    <submittedName>
        <fullName evidence="2">Multimeric flavodoxin WrbA</fullName>
    </submittedName>
</protein>
<dbReference type="Pfam" id="PF03358">
    <property type="entry name" value="FMN_red"/>
    <property type="match status" value="1"/>
</dbReference>
<evidence type="ECO:0000313" key="3">
    <source>
        <dbReference type="Proteomes" id="UP000243297"/>
    </source>
</evidence>
<dbReference type="Gene3D" id="3.40.50.360">
    <property type="match status" value="1"/>
</dbReference>
<dbReference type="InterPro" id="IPR005025">
    <property type="entry name" value="FMN_Rdtase-like_dom"/>
</dbReference>
<organism evidence="2 3">
    <name type="scientific">Anaerorhabdus furcosa</name>
    <dbReference type="NCBI Taxonomy" id="118967"/>
    <lineage>
        <taxon>Bacteria</taxon>
        <taxon>Bacillati</taxon>
        <taxon>Bacillota</taxon>
        <taxon>Erysipelotrichia</taxon>
        <taxon>Erysipelotrichales</taxon>
        <taxon>Erysipelotrichaceae</taxon>
        <taxon>Anaerorhabdus</taxon>
    </lineage>
</organism>
<accession>A0A1T4N4M7</accession>
<dbReference type="InterPro" id="IPR029039">
    <property type="entry name" value="Flavoprotein-like_sf"/>
</dbReference>
<reference evidence="3" key="1">
    <citation type="submission" date="2017-02" db="EMBL/GenBank/DDBJ databases">
        <authorList>
            <person name="Varghese N."/>
            <person name="Submissions S."/>
        </authorList>
    </citation>
    <scope>NUCLEOTIDE SEQUENCE [LARGE SCALE GENOMIC DNA]</scope>
    <source>
        <strain evidence="3">ATCC 25662</strain>
    </source>
</reference>
<dbReference type="EMBL" id="FUWY01000004">
    <property type="protein sequence ID" value="SJZ74269.1"/>
    <property type="molecule type" value="Genomic_DNA"/>
</dbReference>
<feature type="domain" description="NADPH-dependent FMN reductase-like" evidence="1">
    <location>
        <begin position="1"/>
        <end position="150"/>
    </location>
</feature>
<dbReference type="PANTHER" id="PTHR43741">
    <property type="entry name" value="FMN-DEPENDENT NADH-AZOREDUCTASE 1"/>
    <property type="match status" value="1"/>
</dbReference>
<evidence type="ECO:0000313" key="2">
    <source>
        <dbReference type="EMBL" id="SJZ74269.1"/>
    </source>
</evidence>
<gene>
    <name evidence="2" type="ORF">SAMN02745191_1483</name>
</gene>
<dbReference type="OrthoDB" id="9790975at2"/>
<dbReference type="SUPFAM" id="SSF52218">
    <property type="entry name" value="Flavoproteins"/>
    <property type="match status" value="1"/>
</dbReference>
<dbReference type="AlphaFoldDB" id="A0A1T4N4M7"/>
<dbReference type="RefSeq" id="WP_078711885.1">
    <property type="nucleotide sequence ID" value="NZ_FUWY01000004.1"/>
</dbReference>
<dbReference type="GO" id="GO:0016491">
    <property type="term" value="F:oxidoreductase activity"/>
    <property type="evidence" value="ECO:0007669"/>
    <property type="project" value="InterPro"/>
</dbReference>
<keyword evidence="3" id="KW-1185">Reference proteome</keyword>
<proteinExistence type="predicted"/>
<dbReference type="STRING" id="118967.SAMN02745191_1483"/>
<dbReference type="InterPro" id="IPR050104">
    <property type="entry name" value="FMN-dep_NADH:Q_OxRdtase_AzoR1"/>
</dbReference>